<evidence type="ECO:0000256" key="8">
    <source>
        <dbReference type="ARBA" id="ARBA00022840"/>
    </source>
</evidence>
<keyword evidence="10" id="KW-0029">Amino-acid transport</keyword>
<dbReference type="GO" id="GO:0016887">
    <property type="term" value="F:ATP hydrolysis activity"/>
    <property type="evidence" value="ECO:0007669"/>
    <property type="project" value="InterPro"/>
</dbReference>
<sequence>MITLQHLQKTYRHKGQDIHALRDINLHVAPGEIYGVVGQSGAGKSTLIRCVNLLERPDSGRVIVSGEDLTALDPAGLLRARHKIGMIFQHFNLLSSRTVYANIALPLELIGADKKNIAAKVQPLLALTGLEDKAGHYPAQLSGGQKQRVAIARALAAEPQVLLSDEATSALDPKTTEDILNLLKNINEKLGLTILMITHEMEVVKHICDKVALIDGGQLVETADVSTFFTAPASALGKQFVAQTQRFDLPEDYQRRLKPAGTHSVVKIGFLGHHIDEPVLSSLTKRFGVNISIIQAKIEHIGSSTRHGLLVAEIIGEPGQTRDALAYLTTQPVSTEILGYVE</sequence>
<dbReference type="Pfam" id="PF09383">
    <property type="entry name" value="NIL"/>
    <property type="match status" value="1"/>
</dbReference>
<evidence type="ECO:0000256" key="5">
    <source>
        <dbReference type="ARBA" id="ARBA00022448"/>
    </source>
</evidence>
<evidence type="ECO:0000313" key="14">
    <source>
        <dbReference type="Proteomes" id="UP000254572"/>
    </source>
</evidence>
<dbReference type="InterPro" id="IPR018449">
    <property type="entry name" value="NIL_domain"/>
</dbReference>
<organism evidence="13 14">
    <name type="scientific">Cardiobacterium valvarum</name>
    <dbReference type="NCBI Taxonomy" id="194702"/>
    <lineage>
        <taxon>Bacteria</taxon>
        <taxon>Pseudomonadati</taxon>
        <taxon>Pseudomonadota</taxon>
        <taxon>Gammaproteobacteria</taxon>
        <taxon>Cardiobacteriales</taxon>
        <taxon>Cardiobacteriaceae</taxon>
        <taxon>Cardiobacterium</taxon>
    </lineage>
</organism>
<evidence type="ECO:0000256" key="1">
    <source>
        <dbReference type="ARBA" id="ARBA00002579"/>
    </source>
</evidence>
<dbReference type="FunFam" id="3.40.50.300:FF:000056">
    <property type="entry name" value="Cell division ATP-binding protein FtsE"/>
    <property type="match status" value="1"/>
</dbReference>
<evidence type="ECO:0000256" key="6">
    <source>
        <dbReference type="ARBA" id="ARBA00022475"/>
    </source>
</evidence>
<gene>
    <name evidence="13" type="primary">metN</name>
    <name evidence="13" type="ORF">NCTC13294_01812</name>
</gene>
<protein>
    <recommendedName>
        <fullName evidence="4">Cell division ATP-binding protein FtsE</fullName>
    </recommendedName>
</protein>
<dbReference type="InterPro" id="IPR017871">
    <property type="entry name" value="ABC_transporter-like_CS"/>
</dbReference>
<evidence type="ECO:0000256" key="9">
    <source>
        <dbReference type="ARBA" id="ARBA00022967"/>
    </source>
</evidence>
<evidence type="ECO:0000256" key="2">
    <source>
        <dbReference type="ARBA" id="ARBA00004417"/>
    </source>
</evidence>
<evidence type="ECO:0000313" key="13">
    <source>
        <dbReference type="EMBL" id="SUX24329.1"/>
    </source>
</evidence>
<dbReference type="Pfam" id="PF00005">
    <property type="entry name" value="ABC_tran"/>
    <property type="match status" value="1"/>
</dbReference>
<dbReference type="Gene3D" id="3.30.70.260">
    <property type="match status" value="1"/>
</dbReference>
<evidence type="ECO:0000256" key="4">
    <source>
        <dbReference type="ARBA" id="ARBA00020019"/>
    </source>
</evidence>
<dbReference type="InterPro" id="IPR027417">
    <property type="entry name" value="P-loop_NTPase"/>
</dbReference>
<dbReference type="GO" id="GO:0005886">
    <property type="term" value="C:plasma membrane"/>
    <property type="evidence" value="ECO:0007669"/>
    <property type="project" value="UniProtKB-SubCell"/>
</dbReference>
<dbReference type="GO" id="GO:0005524">
    <property type="term" value="F:ATP binding"/>
    <property type="evidence" value="ECO:0007669"/>
    <property type="project" value="UniProtKB-KW"/>
</dbReference>
<comment type="similarity">
    <text evidence="3">Belongs to the ABC transporter superfamily.</text>
</comment>
<dbReference type="CDD" id="cd03258">
    <property type="entry name" value="ABC_MetN_methionine_transporter"/>
    <property type="match status" value="1"/>
</dbReference>
<dbReference type="SMART" id="SM00930">
    <property type="entry name" value="NIL"/>
    <property type="match status" value="1"/>
</dbReference>
<keyword evidence="14" id="KW-1185">Reference proteome</keyword>
<evidence type="ECO:0000259" key="12">
    <source>
        <dbReference type="PROSITE" id="PS50893"/>
    </source>
</evidence>
<reference evidence="13 14" key="1">
    <citation type="submission" date="2018-06" db="EMBL/GenBank/DDBJ databases">
        <authorList>
            <consortium name="Pathogen Informatics"/>
            <person name="Doyle S."/>
        </authorList>
    </citation>
    <scope>NUCLEOTIDE SEQUENCE [LARGE SCALE GENOMIC DNA]</scope>
    <source>
        <strain evidence="13 14">NCTC13294</strain>
    </source>
</reference>
<dbReference type="PANTHER" id="PTHR43166">
    <property type="entry name" value="AMINO ACID IMPORT ATP-BINDING PROTEIN"/>
    <property type="match status" value="1"/>
</dbReference>
<dbReference type="PROSITE" id="PS50893">
    <property type="entry name" value="ABC_TRANSPORTER_2"/>
    <property type="match status" value="1"/>
</dbReference>
<dbReference type="EMBL" id="UFUW01000001">
    <property type="protein sequence ID" value="SUX24329.1"/>
    <property type="molecule type" value="Genomic_DNA"/>
</dbReference>
<evidence type="ECO:0000256" key="7">
    <source>
        <dbReference type="ARBA" id="ARBA00022741"/>
    </source>
</evidence>
<dbReference type="InterPro" id="IPR003439">
    <property type="entry name" value="ABC_transporter-like_ATP-bd"/>
</dbReference>
<dbReference type="OrthoDB" id="9802264at2"/>
<dbReference type="SUPFAM" id="SSF55021">
    <property type="entry name" value="ACT-like"/>
    <property type="match status" value="1"/>
</dbReference>
<evidence type="ECO:0000256" key="10">
    <source>
        <dbReference type="ARBA" id="ARBA00022970"/>
    </source>
</evidence>
<proteinExistence type="inferred from homology"/>
<dbReference type="Gene3D" id="3.40.50.300">
    <property type="entry name" value="P-loop containing nucleotide triphosphate hydrolases"/>
    <property type="match status" value="1"/>
</dbReference>
<dbReference type="RefSeq" id="WP_115612027.1">
    <property type="nucleotide sequence ID" value="NZ_JBHLZC010000002.1"/>
</dbReference>
<dbReference type="SMART" id="SM00382">
    <property type="entry name" value="AAA"/>
    <property type="match status" value="1"/>
</dbReference>
<dbReference type="Proteomes" id="UP000254572">
    <property type="component" value="Unassembled WGS sequence"/>
</dbReference>
<dbReference type="InterPro" id="IPR050086">
    <property type="entry name" value="MetN_ABC_transporter-like"/>
</dbReference>
<comment type="subcellular location">
    <subcellularLocation>
        <location evidence="2">Cell inner membrane</location>
        <topology evidence="2">Peripheral membrane protein</topology>
    </subcellularLocation>
</comment>
<keyword evidence="5" id="KW-0813">Transport</keyword>
<keyword evidence="6" id="KW-1003">Cell membrane</keyword>
<dbReference type="PANTHER" id="PTHR43166:SF30">
    <property type="entry name" value="METHIONINE IMPORT ATP-BINDING PROTEIN METN"/>
    <property type="match status" value="1"/>
</dbReference>
<keyword evidence="7" id="KW-0547">Nucleotide-binding</keyword>
<keyword evidence="13" id="KW-0378">Hydrolase</keyword>
<dbReference type="PROSITE" id="PS00211">
    <property type="entry name" value="ABC_TRANSPORTER_1"/>
    <property type="match status" value="1"/>
</dbReference>
<comment type="function">
    <text evidence="1">Part of the ABC transporter FtsEX involved in cellular division. Important for assembly or stability of the septal ring.</text>
</comment>
<keyword evidence="9" id="KW-1278">Translocase</keyword>
<accession>A0A381EBT3</accession>
<dbReference type="InterPro" id="IPR003593">
    <property type="entry name" value="AAA+_ATPase"/>
</dbReference>
<dbReference type="InterPro" id="IPR045865">
    <property type="entry name" value="ACT-like_dom_sf"/>
</dbReference>
<evidence type="ECO:0000256" key="11">
    <source>
        <dbReference type="ARBA" id="ARBA00023136"/>
    </source>
</evidence>
<dbReference type="GO" id="GO:0006865">
    <property type="term" value="P:amino acid transport"/>
    <property type="evidence" value="ECO:0007669"/>
    <property type="project" value="UniProtKB-KW"/>
</dbReference>
<name>A0A381EBT3_9GAMM</name>
<dbReference type="SUPFAM" id="SSF52540">
    <property type="entry name" value="P-loop containing nucleoside triphosphate hydrolases"/>
    <property type="match status" value="1"/>
</dbReference>
<keyword evidence="11" id="KW-0472">Membrane</keyword>
<feature type="domain" description="ABC transporter" evidence="12">
    <location>
        <begin position="2"/>
        <end position="241"/>
    </location>
</feature>
<evidence type="ECO:0000256" key="3">
    <source>
        <dbReference type="ARBA" id="ARBA00005417"/>
    </source>
</evidence>
<keyword evidence="8 13" id="KW-0067">ATP-binding</keyword>
<dbReference type="InterPro" id="IPR041701">
    <property type="entry name" value="MetN_ABC"/>
</dbReference>
<dbReference type="AlphaFoldDB" id="A0A381EBT3"/>